<feature type="compositionally biased region" description="Low complexity" evidence="1">
    <location>
        <begin position="469"/>
        <end position="480"/>
    </location>
</feature>
<protein>
    <submittedName>
        <fullName evidence="2">Uncharacterized protein</fullName>
    </submittedName>
</protein>
<accession>A0A136IWX9</accession>
<dbReference type="EMBL" id="KQ964255">
    <property type="protein sequence ID" value="KXJ89425.1"/>
    <property type="molecule type" value="Genomic_DNA"/>
</dbReference>
<reference evidence="3" key="1">
    <citation type="submission" date="2016-02" db="EMBL/GenBank/DDBJ databases">
        <title>Draft genome sequence of Microdochium bolleyi, a fungal endophyte of beachgrass.</title>
        <authorList>
            <consortium name="DOE Joint Genome Institute"/>
            <person name="David A.S."/>
            <person name="May G."/>
            <person name="Haridas S."/>
            <person name="Lim J."/>
            <person name="Wang M."/>
            <person name="Labutti K."/>
            <person name="Lipzen A."/>
            <person name="Barry K."/>
            <person name="Grigoriev I.V."/>
        </authorList>
    </citation>
    <scope>NUCLEOTIDE SEQUENCE [LARGE SCALE GENOMIC DNA]</scope>
    <source>
        <strain evidence="3">J235TASD1</strain>
    </source>
</reference>
<gene>
    <name evidence="2" type="ORF">Micbo1qcDRAFT_235241</name>
</gene>
<feature type="compositionally biased region" description="Basic and acidic residues" evidence="1">
    <location>
        <begin position="189"/>
        <end position="199"/>
    </location>
</feature>
<feature type="compositionally biased region" description="Low complexity" evidence="1">
    <location>
        <begin position="673"/>
        <end position="684"/>
    </location>
</feature>
<evidence type="ECO:0000313" key="2">
    <source>
        <dbReference type="EMBL" id="KXJ89425.1"/>
    </source>
</evidence>
<feature type="compositionally biased region" description="Pro residues" evidence="1">
    <location>
        <begin position="481"/>
        <end position="494"/>
    </location>
</feature>
<dbReference type="InParanoid" id="A0A136IWX9"/>
<evidence type="ECO:0000313" key="3">
    <source>
        <dbReference type="Proteomes" id="UP000070501"/>
    </source>
</evidence>
<keyword evidence="3" id="KW-1185">Reference proteome</keyword>
<feature type="compositionally biased region" description="Basic and acidic residues" evidence="1">
    <location>
        <begin position="450"/>
        <end position="463"/>
    </location>
</feature>
<feature type="compositionally biased region" description="Polar residues" evidence="1">
    <location>
        <begin position="303"/>
        <end position="320"/>
    </location>
</feature>
<organism evidence="2 3">
    <name type="scientific">Microdochium bolleyi</name>
    <dbReference type="NCBI Taxonomy" id="196109"/>
    <lineage>
        <taxon>Eukaryota</taxon>
        <taxon>Fungi</taxon>
        <taxon>Dikarya</taxon>
        <taxon>Ascomycota</taxon>
        <taxon>Pezizomycotina</taxon>
        <taxon>Sordariomycetes</taxon>
        <taxon>Xylariomycetidae</taxon>
        <taxon>Xylariales</taxon>
        <taxon>Microdochiaceae</taxon>
        <taxon>Microdochium</taxon>
    </lineage>
</organism>
<feature type="region of interest" description="Disordered" evidence="1">
    <location>
        <begin position="656"/>
        <end position="691"/>
    </location>
</feature>
<dbReference type="OrthoDB" id="5407653at2759"/>
<evidence type="ECO:0000256" key="1">
    <source>
        <dbReference type="SAM" id="MobiDB-lite"/>
    </source>
</evidence>
<dbReference type="Proteomes" id="UP000070501">
    <property type="component" value="Unassembled WGS sequence"/>
</dbReference>
<feature type="region of interest" description="Disordered" evidence="1">
    <location>
        <begin position="423"/>
        <end position="529"/>
    </location>
</feature>
<proteinExistence type="predicted"/>
<dbReference type="STRING" id="196109.A0A136IWX9"/>
<feature type="region of interest" description="Disordered" evidence="1">
    <location>
        <begin position="298"/>
        <end position="350"/>
    </location>
</feature>
<name>A0A136IWX9_9PEZI</name>
<feature type="region of interest" description="Disordered" evidence="1">
    <location>
        <begin position="181"/>
        <end position="214"/>
    </location>
</feature>
<dbReference type="AlphaFoldDB" id="A0A136IWX9"/>
<sequence length="691" mass="74207">MFGTLTSLVQSATVGPPPKDAPPPTEVVLPDYRPEFGGDGNATGERAVPAASLVAVLQKLHRPPQLDDSYFRALGVHVHHNVSSEDLVPDPALLPQESGWDGMTPERAQDANKTFQKLLCNGNKSPDARIYADRRKELSADNQAAFRTLRRIKPQPGKQAVRLGGSYEFFKQMDLMAGYWDDTSLPKPAEQESRMKDEADAGPPPATHIPHPIDGSLDQAAHALVAATAEPARKSCDTSSGDCGQENSTPEQVVYRTAPGSQMPGSFRHDMVGAFIRLVVYDFGCNITPSRVEPRLYLRTPVAPQQSTSSASGTRSTPDNATDGKETTSSRRTSNQHKEPVASHFSSGCSFITRTPTTREAARAGIVEGPVAALSVRKDTSFADPLDHRLDLGRELVAALITAQLRARGGKAEQRLGEGKWWATEKRWGGGQGGPIGREVENDDTTTQKQRGDGGARGGEGDSRPLPGSASRSPVTSPTPSSAPSPSPSLPPPATKSQLALHPSRGRPPTTAHPGSSQGSNKRARKTLSIYDNYRMVRKPTSNWDRKSRYEAIGKVAHADHDDIFLLSSVFHHLSVLRVRVPLRLLAVIEGDVAGAVGADTADDDAGGSRSGIPEWGGLEVWRSKWFDLFLVPDRLEAMRLIWGVMMWLMREQEDKGNTGNAGSGEAVGQNTQAAQGKSSAGAGDVAMMGT</sequence>